<dbReference type="STRING" id="1123402.SAMN02583745_01118"/>
<feature type="transmembrane region" description="Helical" evidence="8">
    <location>
        <begin position="97"/>
        <end position="116"/>
    </location>
</feature>
<dbReference type="GO" id="GO:0042910">
    <property type="term" value="F:xenobiotic transmembrane transporter activity"/>
    <property type="evidence" value="ECO:0007669"/>
    <property type="project" value="InterPro"/>
</dbReference>
<dbReference type="PANTHER" id="PTHR23502:SF132">
    <property type="entry name" value="POLYAMINE TRANSPORTER 2-RELATED"/>
    <property type="match status" value="1"/>
</dbReference>
<dbReference type="InterPro" id="IPR036259">
    <property type="entry name" value="MFS_trans_sf"/>
</dbReference>
<dbReference type="CDD" id="cd17320">
    <property type="entry name" value="MFS_MdfA_MDR_like"/>
    <property type="match status" value="1"/>
</dbReference>
<evidence type="ECO:0000256" key="8">
    <source>
        <dbReference type="RuleBase" id="RU365088"/>
    </source>
</evidence>
<evidence type="ECO:0000256" key="5">
    <source>
        <dbReference type="ARBA" id="ARBA00022692"/>
    </source>
</evidence>
<comment type="subcellular location">
    <subcellularLocation>
        <location evidence="8">Cell inner membrane</location>
        <topology evidence="8">Multi-pass membrane protein</topology>
    </subcellularLocation>
    <subcellularLocation>
        <location evidence="1">Cell membrane</location>
        <topology evidence="1">Multi-pass membrane protein</topology>
    </subcellularLocation>
</comment>
<dbReference type="PROSITE" id="PS50850">
    <property type="entry name" value="MFS"/>
    <property type="match status" value="1"/>
</dbReference>
<evidence type="ECO:0000256" key="4">
    <source>
        <dbReference type="ARBA" id="ARBA00022475"/>
    </source>
</evidence>
<keyword evidence="11" id="KW-1185">Reference proteome</keyword>
<evidence type="ECO:0000256" key="7">
    <source>
        <dbReference type="ARBA" id="ARBA00023136"/>
    </source>
</evidence>
<feature type="transmembrane region" description="Helical" evidence="8">
    <location>
        <begin position="185"/>
        <end position="205"/>
    </location>
</feature>
<feature type="transmembrane region" description="Helical" evidence="8">
    <location>
        <begin position="271"/>
        <end position="289"/>
    </location>
</feature>
<dbReference type="EMBL" id="FOHV01000007">
    <property type="protein sequence ID" value="SET00952.1"/>
    <property type="molecule type" value="Genomic_DNA"/>
</dbReference>
<feature type="transmembrane region" description="Helical" evidence="8">
    <location>
        <begin position="328"/>
        <end position="352"/>
    </location>
</feature>
<dbReference type="Proteomes" id="UP000242642">
    <property type="component" value="Unassembled WGS sequence"/>
</dbReference>
<organism evidence="10 11">
    <name type="scientific">Thorsellia anophelis DSM 18579</name>
    <dbReference type="NCBI Taxonomy" id="1123402"/>
    <lineage>
        <taxon>Bacteria</taxon>
        <taxon>Pseudomonadati</taxon>
        <taxon>Pseudomonadota</taxon>
        <taxon>Gammaproteobacteria</taxon>
        <taxon>Enterobacterales</taxon>
        <taxon>Thorselliaceae</taxon>
        <taxon>Thorsellia</taxon>
    </lineage>
</organism>
<feature type="transmembrane region" description="Helical" evidence="8">
    <location>
        <begin position="301"/>
        <end position="322"/>
    </location>
</feature>
<keyword evidence="3 8" id="KW-0813">Transport</keyword>
<feature type="transmembrane region" description="Helical" evidence="8">
    <location>
        <begin position="31"/>
        <end position="53"/>
    </location>
</feature>
<name>A0A1I0B2L0_9GAMM</name>
<evidence type="ECO:0000313" key="11">
    <source>
        <dbReference type="Proteomes" id="UP000242642"/>
    </source>
</evidence>
<dbReference type="InterPro" id="IPR004812">
    <property type="entry name" value="Efflux_drug-R_Bcr/CmlA"/>
</dbReference>
<feature type="domain" description="Major facilitator superfamily (MFS) profile" evidence="9">
    <location>
        <begin position="31"/>
        <end position="415"/>
    </location>
</feature>
<gene>
    <name evidence="10" type="ORF">SAMN02583745_01118</name>
</gene>
<feature type="transmembrane region" description="Helical" evidence="8">
    <location>
        <begin position="390"/>
        <end position="411"/>
    </location>
</feature>
<dbReference type="InterPro" id="IPR011701">
    <property type="entry name" value="MFS"/>
</dbReference>
<dbReference type="AlphaFoldDB" id="A0A1I0B2L0"/>
<evidence type="ECO:0000256" key="2">
    <source>
        <dbReference type="ARBA" id="ARBA00006236"/>
    </source>
</evidence>
<feature type="transmembrane region" description="Helical" evidence="8">
    <location>
        <begin position="65"/>
        <end position="85"/>
    </location>
</feature>
<comment type="similarity">
    <text evidence="2 8">Belongs to the major facilitator superfamily. Bcr/CmlA family.</text>
</comment>
<dbReference type="Gene3D" id="1.20.1720.10">
    <property type="entry name" value="Multidrug resistance protein D"/>
    <property type="match status" value="1"/>
</dbReference>
<evidence type="ECO:0000259" key="9">
    <source>
        <dbReference type="PROSITE" id="PS50850"/>
    </source>
</evidence>
<feature type="transmembrane region" description="Helical" evidence="8">
    <location>
        <begin position="364"/>
        <end position="384"/>
    </location>
</feature>
<evidence type="ECO:0000256" key="6">
    <source>
        <dbReference type="ARBA" id="ARBA00022989"/>
    </source>
</evidence>
<feature type="transmembrane region" description="Helical" evidence="8">
    <location>
        <begin position="122"/>
        <end position="143"/>
    </location>
</feature>
<dbReference type="GO" id="GO:0005886">
    <property type="term" value="C:plasma membrane"/>
    <property type="evidence" value="ECO:0007669"/>
    <property type="project" value="UniProtKB-SubCell"/>
</dbReference>
<keyword evidence="8" id="KW-0997">Cell inner membrane</keyword>
<sequence length="421" mass="46342">MQDKIPSRTQENGLNDTILDADMQRYRRKRYIFLLGFISMLMPLAVDMYLSAMPAMAKFFATNEGQIQLTLSSYILGFALGQLIYGPISDSIGRKPVIIYGILTFALVSLGCAFVENIDQLIVLRFFHGLTAASAAVVINALLRDTFKNQEFSKMLSMVLLVSNIAPLTAPLMGGWILYWLNWQAIFITLGILGLFTFVLAMVNIKETLIIQKRHPFSLIRILRNFVSIGTNPAVLCFMLTTSFSFSGMFAFITAGSSVYIGHFGVSEIDFGYYFGLNIVFMMMLNITNTKLVKRLGVLRMLIIGISLQTTMSVLLIVVSLLELPFIFFVLCVSGYVGCIAMVSSNAMAMIMDKFPHIAGTASSLAGFTRFTIAALVGMVLAQIHTASVWPMVLTMSGCIILAALFAAIAVKITQNNSAIK</sequence>
<dbReference type="GO" id="GO:1990961">
    <property type="term" value="P:xenobiotic detoxification by transmembrane export across the plasma membrane"/>
    <property type="evidence" value="ECO:0007669"/>
    <property type="project" value="InterPro"/>
</dbReference>
<reference evidence="11" key="1">
    <citation type="submission" date="2016-10" db="EMBL/GenBank/DDBJ databases">
        <authorList>
            <person name="Varghese N."/>
            <person name="Submissions S."/>
        </authorList>
    </citation>
    <scope>NUCLEOTIDE SEQUENCE [LARGE SCALE GENOMIC DNA]</scope>
    <source>
        <strain evidence="11">DSM 18579</strain>
    </source>
</reference>
<dbReference type="NCBIfam" id="NF008314">
    <property type="entry name" value="PRK11102.1"/>
    <property type="match status" value="1"/>
</dbReference>
<keyword evidence="7 8" id="KW-0472">Membrane</keyword>
<feature type="transmembrane region" description="Helical" evidence="8">
    <location>
        <begin position="226"/>
        <end position="251"/>
    </location>
</feature>
<keyword evidence="5 8" id="KW-0812">Transmembrane</keyword>
<protein>
    <recommendedName>
        <fullName evidence="8">Bcr/CflA family efflux transporter</fullName>
    </recommendedName>
</protein>
<proteinExistence type="inferred from homology"/>
<evidence type="ECO:0000256" key="3">
    <source>
        <dbReference type="ARBA" id="ARBA00022448"/>
    </source>
</evidence>
<dbReference type="PANTHER" id="PTHR23502">
    <property type="entry name" value="MAJOR FACILITATOR SUPERFAMILY"/>
    <property type="match status" value="1"/>
</dbReference>
<keyword evidence="6 8" id="KW-1133">Transmembrane helix</keyword>
<dbReference type="NCBIfam" id="TIGR00710">
    <property type="entry name" value="efflux_Bcr_CflA"/>
    <property type="match status" value="1"/>
</dbReference>
<dbReference type="SUPFAM" id="SSF103473">
    <property type="entry name" value="MFS general substrate transporter"/>
    <property type="match status" value="1"/>
</dbReference>
<dbReference type="GO" id="GO:0015385">
    <property type="term" value="F:sodium:proton antiporter activity"/>
    <property type="evidence" value="ECO:0007669"/>
    <property type="project" value="TreeGrafter"/>
</dbReference>
<dbReference type="InterPro" id="IPR020846">
    <property type="entry name" value="MFS_dom"/>
</dbReference>
<accession>A0A1I0B2L0</accession>
<dbReference type="Pfam" id="PF07690">
    <property type="entry name" value="MFS_1"/>
    <property type="match status" value="1"/>
</dbReference>
<evidence type="ECO:0000313" key="10">
    <source>
        <dbReference type="EMBL" id="SET00952.1"/>
    </source>
</evidence>
<keyword evidence="4" id="KW-1003">Cell membrane</keyword>
<feature type="transmembrane region" description="Helical" evidence="8">
    <location>
        <begin position="155"/>
        <end position="179"/>
    </location>
</feature>
<evidence type="ECO:0000256" key="1">
    <source>
        <dbReference type="ARBA" id="ARBA00004651"/>
    </source>
</evidence>